<feature type="chain" id="PRO_5046202979" evidence="2">
    <location>
        <begin position="23"/>
        <end position="234"/>
    </location>
</feature>
<dbReference type="Pfam" id="PF07996">
    <property type="entry name" value="T4SS"/>
    <property type="match status" value="1"/>
</dbReference>
<evidence type="ECO:0000256" key="2">
    <source>
        <dbReference type="SAM" id="SignalP"/>
    </source>
</evidence>
<dbReference type="SUPFAM" id="SSF101082">
    <property type="entry name" value="Typo IV secretion system protein TraC"/>
    <property type="match status" value="1"/>
</dbReference>
<feature type="signal peptide" evidence="2">
    <location>
        <begin position="1"/>
        <end position="22"/>
    </location>
</feature>
<dbReference type="RefSeq" id="WP_374036346.1">
    <property type="nucleotide sequence ID" value="NZ_CP169082.1"/>
</dbReference>
<dbReference type="CDD" id="cd14262">
    <property type="entry name" value="VirB5_like"/>
    <property type="match status" value="1"/>
</dbReference>
<dbReference type="EMBL" id="JBHSLF010000001">
    <property type="protein sequence ID" value="MFC5342379.1"/>
    <property type="molecule type" value="Genomic_DNA"/>
</dbReference>
<dbReference type="InterPro" id="IPR014158">
    <property type="entry name" value="T4SS_VirB5"/>
</dbReference>
<sequence length="234" mass="25436">MRRSILPIAVALAAMTAVPAHAQQVVYDPTSFAQMVKDARTAIEQLDSLKAQVQQGEELFASLNDLSNVNAIAERLGLPEIRNPLPDMATLRSAADGDLSALGELAERADAIRRETRVYTPDAPSAAAEALERAGARTARDLAIGEAVDRSATDRLEGLETLRRALDTAPNARAVMDLNARLAAEQALIQNEQIRLQGLALTQAAEARLEDQRARERIAAERSVRMDAYRQAFQ</sequence>
<proteinExistence type="predicted"/>
<evidence type="ECO:0000256" key="1">
    <source>
        <dbReference type="SAM" id="Coils"/>
    </source>
</evidence>
<dbReference type="InterPro" id="IPR023220">
    <property type="entry name" value="T4SS_VirB5-domain"/>
</dbReference>
<feature type="coiled-coil region" evidence="1">
    <location>
        <begin position="39"/>
        <end position="66"/>
    </location>
</feature>
<name>A0ABW0FM22_9CAUL</name>
<keyword evidence="1" id="KW-0175">Coiled coil</keyword>
<gene>
    <name evidence="3" type="ORF">ACFPIE_00515</name>
</gene>
<organism evidence="3 4">
    <name type="scientific">Brevundimonas staleyi</name>
    <dbReference type="NCBI Taxonomy" id="74326"/>
    <lineage>
        <taxon>Bacteria</taxon>
        <taxon>Pseudomonadati</taxon>
        <taxon>Pseudomonadota</taxon>
        <taxon>Alphaproteobacteria</taxon>
        <taxon>Caulobacterales</taxon>
        <taxon>Caulobacteraceae</taxon>
        <taxon>Brevundimonas</taxon>
    </lineage>
</organism>
<reference evidence="4" key="1">
    <citation type="journal article" date="2019" name="Int. J. Syst. Evol. Microbiol.">
        <title>The Global Catalogue of Microorganisms (GCM) 10K type strain sequencing project: providing services to taxonomists for standard genome sequencing and annotation.</title>
        <authorList>
            <consortium name="The Broad Institute Genomics Platform"/>
            <consortium name="The Broad Institute Genome Sequencing Center for Infectious Disease"/>
            <person name="Wu L."/>
            <person name="Ma J."/>
        </authorList>
    </citation>
    <scope>NUCLEOTIDE SEQUENCE [LARGE SCALE GENOMIC DNA]</scope>
    <source>
        <strain evidence="4">JCM 12125</strain>
    </source>
</reference>
<protein>
    <submittedName>
        <fullName evidence="3">Type IV secretion system protein</fullName>
    </submittedName>
</protein>
<accession>A0ABW0FM22</accession>
<dbReference type="Gene3D" id="1.20.58.430">
    <property type="entry name" value="Type IV secretion system, VirB5-domain"/>
    <property type="match status" value="1"/>
</dbReference>
<evidence type="ECO:0000313" key="3">
    <source>
        <dbReference type="EMBL" id="MFC5342379.1"/>
    </source>
</evidence>
<keyword evidence="2" id="KW-0732">Signal</keyword>
<dbReference type="Proteomes" id="UP001596152">
    <property type="component" value="Unassembled WGS sequence"/>
</dbReference>
<keyword evidence="4" id="KW-1185">Reference proteome</keyword>
<comment type="caution">
    <text evidence="3">The sequence shown here is derived from an EMBL/GenBank/DDBJ whole genome shotgun (WGS) entry which is preliminary data.</text>
</comment>
<evidence type="ECO:0000313" key="4">
    <source>
        <dbReference type="Proteomes" id="UP001596152"/>
    </source>
</evidence>